<dbReference type="PANTHER" id="PTHR45913:SF19">
    <property type="entry name" value="LOW QUALITY PROTEIN: ZINC FINGER BED DOMAIN-CONTAINING PROTEIN 5-LIKE"/>
    <property type="match status" value="1"/>
</dbReference>
<comment type="caution">
    <text evidence="1">The sequence shown here is derived from an EMBL/GenBank/DDBJ whole genome shotgun (WGS) entry which is preliminary data.</text>
</comment>
<evidence type="ECO:0000313" key="1">
    <source>
        <dbReference type="EMBL" id="KAL1244162.1"/>
    </source>
</evidence>
<sequence>MREWLIRKPVKREVAEMESQKCSTAGDVNNKRKIDENESANFQLSNRRKAVRKYDIDFLKFGFTWNGDHKDPRPLCVICYEILANENMRPNKLLRHIETKHMDLKSNPLQFFESKLKELNASQCVLSHFTNVNEKAMHAQSGQPHTIGESLVLPSIKDAVRVLFGDTYLKEIELIPLSNDTVARRIEDMAKWVEDQLISRVKGSKYFSLQLDESTDIQGLSQLIVFNRFVWNSQPHEDILFCEPIIRGTSEEIFETLDAYVKSKELDCGNCVADFDLRVRTVLVQTAKEKKNNLRWRITGGLCLNLKSTNWRNGGSVVA</sequence>
<dbReference type="EMBL" id="JBEUSY010000141">
    <property type="protein sequence ID" value="KAL1244162.1"/>
    <property type="molecule type" value="Genomic_DNA"/>
</dbReference>
<dbReference type="Proteomes" id="UP001558632">
    <property type="component" value="Unassembled WGS sequence"/>
</dbReference>
<proteinExistence type="predicted"/>
<gene>
    <name evidence="1" type="ORF">TSPI_10241</name>
</gene>
<keyword evidence="2" id="KW-1185">Reference proteome</keyword>
<name>A0ABR3KUK2_TRISP</name>
<organism evidence="1 2">
    <name type="scientific">Trichinella spiralis</name>
    <name type="common">Trichina worm</name>
    <dbReference type="NCBI Taxonomy" id="6334"/>
    <lineage>
        <taxon>Eukaryota</taxon>
        <taxon>Metazoa</taxon>
        <taxon>Ecdysozoa</taxon>
        <taxon>Nematoda</taxon>
        <taxon>Enoplea</taxon>
        <taxon>Dorylaimia</taxon>
        <taxon>Trichinellida</taxon>
        <taxon>Trichinellidae</taxon>
        <taxon>Trichinella</taxon>
    </lineage>
</organism>
<reference evidence="1 2" key="1">
    <citation type="submission" date="2024-07" db="EMBL/GenBank/DDBJ databases">
        <title>Enhanced genomic and transcriptomic resources for Trichinella pseudospiralis and T. spiralis underpin the discovery of pronounced molecular differences between stages and species.</title>
        <authorList>
            <person name="Pasi K.K."/>
            <person name="La Rosa G."/>
            <person name="Gomez-Morales M.A."/>
            <person name="Tosini F."/>
            <person name="Sumanam S."/>
            <person name="Young N.D."/>
            <person name="Chang B.C."/>
            <person name="Robin G.B."/>
        </authorList>
    </citation>
    <scope>NUCLEOTIDE SEQUENCE [LARGE SCALE GENOMIC DNA]</scope>
    <source>
        <strain evidence="1">ISS534</strain>
    </source>
</reference>
<accession>A0ABR3KUK2</accession>
<protein>
    <submittedName>
        <fullName evidence="1">Zinc finger BED domain-containing protein</fullName>
    </submittedName>
</protein>
<evidence type="ECO:0000313" key="2">
    <source>
        <dbReference type="Proteomes" id="UP001558632"/>
    </source>
</evidence>
<dbReference type="PANTHER" id="PTHR45913">
    <property type="entry name" value="EPM2A-INTERACTING PROTEIN 1"/>
    <property type="match status" value="1"/>
</dbReference>